<accession>A0A6P5ECJ1</accession>
<feature type="region of interest" description="Disordered" evidence="1">
    <location>
        <begin position="87"/>
        <end position="119"/>
    </location>
</feature>
<evidence type="ECO:0000313" key="3">
    <source>
        <dbReference type="RefSeq" id="XP_020080897.1"/>
    </source>
</evidence>
<dbReference type="GeneID" id="109704562"/>
<evidence type="ECO:0000313" key="2">
    <source>
        <dbReference type="Proteomes" id="UP000515123"/>
    </source>
</evidence>
<dbReference type="AlphaFoldDB" id="A0A6P5ECJ1"/>
<keyword evidence="2" id="KW-1185">Reference proteome</keyword>
<dbReference type="OrthoDB" id="1921606at2759"/>
<dbReference type="PANTHER" id="PTHR36369">
    <property type="entry name" value="TRANSMEMBRANE PROTEIN"/>
    <property type="match status" value="1"/>
</dbReference>
<organism evidence="2 3">
    <name type="scientific">Ananas comosus</name>
    <name type="common">Pineapple</name>
    <name type="synonym">Ananas ananas</name>
    <dbReference type="NCBI Taxonomy" id="4615"/>
    <lineage>
        <taxon>Eukaryota</taxon>
        <taxon>Viridiplantae</taxon>
        <taxon>Streptophyta</taxon>
        <taxon>Embryophyta</taxon>
        <taxon>Tracheophyta</taxon>
        <taxon>Spermatophyta</taxon>
        <taxon>Magnoliopsida</taxon>
        <taxon>Liliopsida</taxon>
        <taxon>Poales</taxon>
        <taxon>Bromeliaceae</taxon>
        <taxon>Bromelioideae</taxon>
        <taxon>Ananas</taxon>
    </lineage>
</organism>
<feature type="compositionally biased region" description="Low complexity" evidence="1">
    <location>
        <begin position="8"/>
        <end position="28"/>
    </location>
</feature>
<dbReference type="RefSeq" id="XP_020080897.1">
    <property type="nucleotide sequence ID" value="XM_020225308.1"/>
</dbReference>
<feature type="non-terminal residue" evidence="3">
    <location>
        <position position="1"/>
    </location>
</feature>
<proteinExistence type="predicted"/>
<gene>
    <name evidence="3" type="primary">LOC109704562</name>
</gene>
<protein>
    <submittedName>
        <fullName evidence="3">Uncharacterized protein LOC109704562</fullName>
    </submittedName>
</protein>
<dbReference type="PANTHER" id="PTHR36369:SF1">
    <property type="entry name" value="TRANSMEMBRANE PROTEIN"/>
    <property type="match status" value="1"/>
</dbReference>
<sequence length="225" mass="24116">LSLGSRESSAVSPSPIPGIIPSAPSSDPTAHIPSPFPQFIKGKRNLLELPFEAIALRFNSLPAAATWLAVAAAAVGIWRIRAVGSRSDASSPLSAPAPSPEPETSTPLRADTTPTEPSRIRSCAAPKERFTAYYGVDASYGEEEEEEEEEHVGVDGEVTAPLVGVGLGWEVNGDGRRGISDLGWYRYQDLTVINGSVVRLWDGDGELTPLPQRRWRGRTGISHSF</sequence>
<reference evidence="2" key="1">
    <citation type="journal article" date="2015" name="Nat. Genet.">
        <title>The pineapple genome and the evolution of CAM photosynthesis.</title>
        <authorList>
            <person name="Ming R."/>
            <person name="VanBuren R."/>
            <person name="Wai C.M."/>
            <person name="Tang H."/>
            <person name="Schatz M.C."/>
            <person name="Bowers J.E."/>
            <person name="Lyons E."/>
            <person name="Wang M.L."/>
            <person name="Chen J."/>
            <person name="Biggers E."/>
            <person name="Zhang J."/>
            <person name="Huang L."/>
            <person name="Zhang L."/>
            <person name="Miao W."/>
            <person name="Zhang J."/>
            <person name="Ye Z."/>
            <person name="Miao C."/>
            <person name="Lin Z."/>
            <person name="Wang H."/>
            <person name="Zhou H."/>
            <person name="Yim W.C."/>
            <person name="Priest H.D."/>
            <person name="Zheng C."/>
            <person name="Woodhouse M."/>
            <person name="Edger P.P."/>
            <person name="Guyot R."/>
            <person name="Guo H.B."/>
            <person name="Guo H."/>
            <person name="Zheng G."/>
            <person name="Singh R."/>
            <person name="Sharma A."/>
            <person name="Min X."/>
            <person name="Zheng Y."/>
            <person name="Lee H."/>
            <person name="Gurtowski J."/>
            <person name="Sedlazeck F.J."/>
            <person name="Harkess A."/>
            <person name="McKain M.R."/>
            <person name="Liao Z."/>
            <person name="Fang J."/>
            <person name="Liu J."/>
            <person name="Zhang X."/>
            <person name="Zhang Q."/>
            <person name="Hu W."/>
            <person name="Qin Y."/>
            <person name="Wang K."/>
            <person name="Chen L.Y."/>
            <person name="Shirley N."/>
            <person name="Lin Y.R."/>
            <person name="Liu L.Y."/>
            <person name="Hernandez A.G."/>
            <person name="Wright C.L."/>
            <person name="Bulone V."/>
            <person name="Tuskan G.A."/>
            <person name="Heath K."/>
            <person name="Zee F."/>
            <person name="Moore P.H."/>
            <person name="Sunkar R."/>
            <person name="Leebens-Mack J.H."/>
            <person name="Mockler T."/>
            <person name="Bennetzen J.L."/>
            <person name="Freeling M."/>
            <person name="Sankoff D."/>
            <person name="Paterson A.H."/>
            <person name="Zhu X."/>
            <person name="Yang X."/>
            <person name="Smith J.A."/>
            <person name="Cushman J.C."/>
            <person name="Paull R.E."/>
            <person name="Yu Q."/>
        </authorList>
    </citation>
    <scope>NUCLEOTIDE SEQUENCE [LARGE SCALE GENOMIC DNA]</scope>
    <source>
        <strain evidence="2">cv. F153</strain>
    </source>
</reference>
<evidence type="ECO:0000256" key="1">
    <source>
        <dbReference type="SAM" id="MobiDB-lite"/>
    </source>
</evidence>
<feature type="region of interest" description="Disordered" evidence="1">
    <location>
        <begin position="1"/>
        <end position="35"/>
    </location>
</feature>
<reference evidence="3" key="2">
    <citation type="submission" date="2025-08" db="UniProtKB">
        <authorList>
            <consortium name="RefSeq"/>
        </authorList>
    </citation>
    <scope>IDENTIFICATION</scope>
    <source>
        <tissue evidence="3">Leaf</tissue>
    </source>
</reference>
<name>A0A6P5ECJ1_ANACO</name>
<dbReference type="Proteomes" id="UP000515123">
    <property type="component" value="Unplaced"/>
</dbReference>